<feature type="compositionally biased region" description="Basic and acidic residues" evidence="6">
    <location>
        <begin position="184"/>
        <end position="201"/>
    </location>
</feature>
<evidence type="ECO:0000256" key="6">
    <source>
        <dbReference type="SAM" id="MobiDB-lite"/>
    </source>
</evidence>
<dbReference type="InterPro" id="IPR002994">
    <property type="entry name" value="Surf1/Shy1"/>
</dbReference>
<feature type="non-terminal residue" evidence="7">
    <location>
        <position position="299"/>
    </location>
</feature>
<evidence type="ECO:0000313" key="8">
    <source>
        <dbReference type="Proteomes" id="UP001054857"/>
    </source>
</evidence>
<organism evidence="7 8">
    <name type="scientific">Astrephomene gubernaculifera</name>
    <dbReference type="NCBI Taxonomy" id="47775"/>
    <lineage>
        <taxon>Eukaryota</taxon>
        <taxon>Viridiplantae</taxon>
        <taxon>Chlorophyta</taxon>
        <taxon>core chlorophytes</taxon>
        <taxon>Chlorophyceae</taxon>
        <taxon>CS clade</taxon>
        <taxon>Chlamydomonadales</taxon>
        <taxon>Astrephomenaceae</taxon>
        <taxon>Astrephomene</taxon>
    </lineage>
</organism>
<evidence type="ECO:0000256" key="2">
    <source>
        <dbReference type="ARBA" id="ARBA00022692"/>
    </source>
</evidence>
<evidence type="ECO:0000256" key="5">
    <source>
        <dbReference type="RuleBase" id="RU363076"/>
    </source>
</evidence>
<dbReference type="GO" id="GO:0005743">
    <property type="term" value="C:mitochondrial inner membrane"/>
    <property type="evidence" value="ECO:0007669"/>
    <property type="project" value="UniProtKB-SubCell"/>
</dbReference>
<comment type="similarity">
    <text evidence="5">Belongs to the SURF1 family.</text>
</comment>
<evidence type="ECO:0000256" key="3">
    <source>
        <dbReference type="ARBA" id="ARBA00022989"/>
    </source>
</evidence>
<dbReference type="PROSITE" id="PS50895">
    <property type="entry name" value="SURF1"/>
    <property type="match status" value="1"/>
</dbReference>
<sequence>MRRLAQVGWAALTASARRASPVSSSINPELRRRATNAATAAADGAAAESNGAPGWSPMSAVMFIPSAVCGCLAYWQYERMQWKESLIQRRQSIADQQPRDIFSYEGEEEPQEYDKVSVAGRFLHEYSLFVGPRPRSVPGQGILPGYLVVTPMLGEDRKGVVLVNRGWVPAEWKTEAQAAAAATIRERQERERAEQEARAKAIAEAAAPPASKSWWRRATKPPSARQEQAPPQQPAKPQQQEREVVVGVIQPDETPTQFMPENDADAEEFHYIQRESMARSLGLPADTPLVMVISSDPAA</sequence>
<dbReference type="EMBL" id="BMAR01000011">
    <property type="protein sequence ID" value="GFR45969.1"/>
    <property type="molecule type" value="Genomic_DNA"/>
</dbReference>
<name>A0AAD3DRR0_9CHLO</name>
<keyword evidence="5" id="KW-0496">Mitochondrion</keyword>
<keyword evidence="4" id="KW-0472">Membrane</keyword>
<accession>A0AAD3DRR0</accession>
<dbReference type="Pfam" id="PF02104">
    <property type="entry name" value="SURF1"/>
    <property type="match status" value="1"/>
</dbReference>
<evidence type="ECO:0000256" key="4">
    <source>
        <dbReference type="ARBA" id="ARBA00023136"/>
    </source>
</evidence>
<dbReference type="Proteomes" id="UP001054857">
    <property type="component" value="Unassembled WGS sequence"/>
</dbReference>
<keyword evidence="3" id="KW-1133">Transmembrane helix</keyword>
<evidence type="ECO:0000313" key="7">
    <source>
        <dbReference type="EMBL" id="GFR45969.1"/>
    </source>
</evidence>
<dbReference type="PANTHER" id="PTHR23427:SF2">
    <property type="entry name" value="SURFEIT LOCUS PROTEIN 1"/>
    <property type="match status" value="1"/>
</dbReference>
<feature type="region of interest" description="Disordered" evidence="6">
    <location>
        <begin position="183"/>
        <end position="242"/>
    </location>
</feature>
<protein>
    <recommendedName>
        <fullName evidence="5">SURF1-like protein</fullName>
    </recommendedName>
</protein>
<proteinExistence type="inferred from homology"/>
<comment type="function">
    <text evidence="5">Probably involved in the biogenesis of the COX complex.</text>
</comment>
<reference evidence="7 8" key="1">
    <citation type="journal article" date="2021" name="Sci. Rep.">
        <title>Genome sequencing of the multicellular alga Astrephomene provides insights into convergent evolution of germ-soma differentiation.</title>
        <authorList>
            <person name="Yamashita S."/>
            <person name="Yamamoto K."/>
            <person name="Matsuzaki R."/>
            <person name="Suzuki S."/>
            <person name="Yamaguchi H."/>
            <person name="Hirooka S."/>
            <person name="Minakuchi Y."/>
            <person name="Miyagishima S."/>
            <person name="Kawachi M."/>
            <person name="Toyoda A."/>
            <person name="Nozaki H."/>
        </authorList>
    </citation>
    <scope>NUCLEOTIDE SEQUENCE [LARGE SCALE GENOMIC DNA]</scope>
    <source>
        <strain evidence="7 8">NIES-4017</strain>
    </source>
</reference>
<comment type="caution">
    <text evidence="7">The sequence shown here is derived from an EMBL/GenBank/DDBJ whole genome shotgun (WGS) entry which is preliminary data.</text>
</comment>
<comment type="subcellular location">
    <subcellularLocation>
        <location evidence="1">Membrane</location>
    </subcellularLocation>
    <subcellularLocation>
        <location evidence="5">Mitochondrion inner membrane</location>
        <topology evidence="5">Multi-pass membrane protein</topology>
    </subcellularLocation>
</comment>
<keyword evidence="2" id="KW-0812">Transmembrane</keyword>
<keyword evidence="8" id="KW-1185">Reference proteome</keyword>
<evidence type="ECO:0000256" key="1">
    <source>
        <dbReference type="ARBA" id="ARBA00004370"/>
    </source>
</evidence>
<feature type="compositionally biased region" description="Low complexity" evidence="6">
    <location>
        <begin position="221"/>
        <end position="238"/>
    </location>
</feature>
<feature type="compositionally biased region" description="Low complexity" evidence="6">
    <location>
        <begin position="202"/>
        <end position="213"/>
    </location>
</feature>
<dbReference type="AlphaFoldDB" id="A0AAD3DRR0"/>
<dbReference type="InterPro" id="IPR045214">
    <property type="entry name" value="Surf1/Surf4"/>
</dbReference>
<dbReference type="PANTHER" id="PTHR23427">
    <property type="entry name" value="SURFEIT LOCUS PROTEIN"/>
    <property type="match status" value="1"/>
</dbReference>
<dbReference type="CDD" id="cd06662">
    <property type="entry name" value="SURF1"/>
    <property type="match status" value="1"/>
</dbReference>
<gene>
    <name evidence="7" type="ORF">Agub_g7440</name>
</gene>
<keyword evidence="5" id="KW-0999">Mitochondrion inner membrane</keyword>